<accession>A0A120FYQ0</accession>
<sequence length="129" mass="14152">MKFINKAPRDLAQATGTGSATINFQQIGGEVDQLAAYLSFLPKASSYDSYIQINISRDKFNQGLISLPSSDVDTYIKLGASGWSADAGHIECRWNEELRHITGSFNLINSDTQEEISAGVFDVTFPTQK</sequence>
<protein>
    <submittedName>
        <fullName evidence="1">Uncharacterized protein</fullName>
    </submittedName>
</protein>
<name>A0A120FYQ0_PSEFL</name>
<dbReference type="RefSeq" id="WP_056787717.1">
    <property type="nucleotide sequence ID" value="NZ_LCYC01000048.1"/>
</dbReference>
<proteinExistence type="predicted"/>
<dbReference type="AlphaFoldDB" id="A0A120FYQ0"/>
<dbReference type="EMBL" id="LCYC01000048">
    <property type="protein sequence ID" value="KWV73404.1"/>
    <property type="molecule type" value="Genomic_DNA"/>
</dbReference>
<evidence type="ECO:0000313" key="2">
    <source>
        <dbReference type="Proteomes" id="UP000063434"/>
    </source>
</evidence>
<dbReference type="Proteomes" id="UP000063434">
    <property type="component" value="Unassembled WGS sequence"/>
</dbReference>
<gene>
    <name evidence="1" type="ORF">PFL603g_03514</name>
</gene>
<dbReference type="PATRIC" id="fig|294.195.peg.3766"/>
<comment type="caution">
    <text evidence="1">The sequence shown here is derived from an EMBL/GenBank/DDBJ whole genome shotgun (WGS) entry which is preliminary data.</text>
</comment>
<evidence type="ECO:0000313" key="1">
    <source>
        <dbReference type="EMBL" id="KWV73404.1"/>
    </source>
</evidence>
<reference evidence="1 2" key="1">
    <citation type="submission" date="2015-05" db="EMBL/GenBank/DDBJ databases">
        <title>A genomic and transcriptomic approach to investigate the blue pigment phenotype in Pseudomonas fluorescens.</title>
        <authorList>
            <person name="Andreani N.A."/>
            <person name="Cardazzo B."/>
        </authorList>
    </citation>
    <scope>NUCLEOTIDE SEQUENCE [LARGE SCALE GENOMIC DNA]</scope>
    <source>
        <strain evidence="1 2">Ps_40</strain>
    </source>
</reference>
<organism evidence="1 2">
    <name type="scientific">Pseudomonas fluorescens</name>
    <dbReference type="NCBI Taxonomy" id="294"/>
    <lineage>
        <taxon>Bacteria</taxon>
        <taxon>Pseudomonadati</taxon>
        <taxon>Pseudomonadota</taxon>
        <taxon>Gammaproteobacteria</taxon>
        <taxon>Pseudomonadales</taxon>
        <taxon>Pseudomonadaceae</taxon>
        <taxon>Pseudomonas</taxon>
    </lineage>
</organism>